<dbReference type="EMBL" id="JARQWQ010000131">
    <property type="protein sequence ID" value="KAK2549163.1"/>
    <property type="molecule type" value="Genomic_DNA"/>
</dbReference>
<reference evidence="1" key="1">
    <citation type="journal article" date="2023" name="G3 (Bethesda)">
        <title>Whole genome assembly and annotation of the endangered Caribbean coral Acropora cervicornis.</title>
        <authorList>
            <person name="Selwyn J.D."/>
            <person name="Vollmer S.V."/>
        </authorList>
    </citation>
    <scope>NUCLEOTIDE SEQUENCE</scope>
    <source>
        <strain evidence="1">K2</strain>
    </source>
</reference>
<keyword evidence="2" id="KW-1185">Reference proteome</keyword>
<name>A0AAD9PUL3_ACRCE</name>
<dbReference type="AlphaFoldDB" id="A0AAD9PUL3"/>
<organism evidence="1 2">
    <name type="scientific">Acropora cervicornis</name>
    <name type="common">Staghorn coral</name>
    <dbReference type="NCBI Taxonomy" id="6130"/>
    <lineage>
        <taxon>Eukaryota</taxon>
        <taxon>Metazoa</taxon>
        <taxon>Cnidaria</taxon>
        <taxon>Anthozoa</taxon>
        <taxon>Hexacorallia</taxon>
        <taxon>Scleractinia</taxon>
        <taxon>Astrocoeniina</taxon>
        <taxon>Acroporidae</taxon>
        <taxon>Acropora</taxon>
    </lineage>
</organism>
<dbReference type="Proteomes" id="UP001249851">
    <property type="component" value="Unassembled WGS sequence"/>
</dbReference>
<sequence>MSSYFTEGANIPWSRDEISGCDCNEKTYRHVHCPCFACSGRATDRKTELRHWKETCQLAATNSASVVTNDISFENVGECDQPVEDEFGAGCNPEPRRDLQQSDRIDDDEAISTQNPMKKLVVKAVLEVLRIMHMSSACPWGRTPGQPGECVGEYKGINWLLCPWAGENSRHCFEFEGKGWGNSKFCKITDANHGDIRGICRFPQPINTGDDVDSDILSTLWPKSWNDVQLLLKEEDYEDAKQYFICFCREEKEFTRDGKTTKKFVHDGKCHGKQTRQVSSLW</sequence>
<accession>A0AAD9PUL3</accession>
<protein>
    <submittedName>
        <fullName evidence="1">Uncharacterized protein</fullName>
    </submittedName>
</protein>
<evidence type="ECO:0000313" key="1">
    <source>
        <dbReference type="EMBL" id="KAK2549163.1"/>
    </source>
</evidence>
<gene>
    <name evidence="1" type="ORF">P5673_030544</name>
</gene>
<reference evidence="1" key="2">
    <citation type="journal article" date="2023" name="Science">
        <title>Genomic signatures of disease resistance in endangered staghorn corals.</title>
        <authorList>
            <person name="Vollmer S.V."/>
            <person name="Selwyn J.D."/>
            <person name="Despard B.A."/>
            <person name="Roesel C.L."/>
        </authorList>
    </citation>
    <scope>NUCLEOTIDE SEQUENCE</scope>
    <source>
        <strain evidence="1">K2</strain>
    </source>
</reference>
<comment type="caution">
    <text evidence="1">The sequence shown here is derived from an EMBL/GenBank/DDBJ whole genome shotgun (WGS) entry which is preliminary data.</text>
</comment>
<proteinExistence type="predicted"/>
<evidence type="ECO:0000313" key="2">
    <source>
        <dbReference type="Proteomes" id="UP001249851"/>
    </source>
</evidence>